<dbReference type="InterPro" id="IPR027410">
    <property type="entry name" value="TCP-1-like_intermed_sf"/>
</dbReference>
<dbReference type="GO" id="GO:0140662">
    <property type="term" value="F:ATP-dependent protein folding chaperone"/>
    <property type="evidence" value="ECO:0007669"/>
    <property type="project" value="InterPro"/>
</dbReference>
<accession>A0A7J7MM51</accession>
<dbReference type="Gene3D" id="1.10.560.10">
    <property type="entry name" value="GroEL-like equatorial domain"/>
    <property type="match status" value="1"/>
</dbReference>
<dbReference type="PANTHER" id="PTHR45633">
    <property type="entry name" value="60 KDA HEAT SHOCK PROTEIN, MITOCHONDRIAL"/>
    <property type="match status" value="1"/>
</dbReference>
<keyword evidence="2" id="KW-0143">Chaperone</keyword>
<protein>
    <submittedName>
        <fullName evidence="3">Uncharacterized protein</fullName>
    </submittedName>
</protein>
<keyword evidence="4" id="KW-1185">Reference proteome</keyword>
<dbReference type="InterPro" id="IPR001844">
    <property type="entry name" value="Cpn60/GroEL"/>
</dbReference>
<dbReference type="SUPFAM" id="SSF52029">
    <property type="entry name" value="GroEL apical domain-like"/>
    <property type="match status" value="1"/>
</dbReference>
<dbReference type="Gene3D" id="3.50.7.10">
    <property type="entry name" value="GroEL"/>
    <property type="match status" value="1"/>
</dbReference>
<evidence type="ECO:0000256" key="2">
    <source>
        <dbReference type="ARBA" id="ARBA00023186"/>
    </source>
</evidence>
<reference evidence="3 4" key="1">
    <citation type="journal article" date="2020" name="IScience">
        <title>Genome Sequencing of the Endangered Kingdonia uniflora (Circaeasteraceae, Ranunculales) Reveals Potential Mechanisms of Evolutionary Specialization.</title>
        <authorList>
            <person name="Sun Y."/>
            <person name="Deng T."/>
            <person name="Zhang A."/>
            <person name="Moore M.J."/>
            <person name="Landis J.B."/>
            <person name="Lin N."/>
            <person name="Zhang H."/>
            <person name="Zhang X."/>
            <person name="Huang J."/>
            <person name="Zhang X."/>
            <person name="Sun H."/>
            <person name="Wang H."/>
        </authorList>
    </citation>
    <scope>NUCLEOTIDE SEQUENCE [LARGE SCALE GENOMIC DNA]</scope>
    <source>
        <strain evidence="3">TB1705</strain>
        <tissue evidence="3">Leaf</tissue>
    </source>
</reference>
<name>A0A7J7MM51_9MAGN</name>
<proteinExistence type="inferred from homology"/>
<dbReference type="InterPro" id="IPR027413">
    <property type="entry name" value="GROEL-like_equatorial_sf"/>
</dbReference>
<evidence type="ECO:0000313" key="3">
    <source>
        <dbReference type="EMBL" id="KAF6155966.1"/>
    </source>
</evidence>
<gene>
    <name evidence="3" type="ORF">GIB67_039297</name>
</gene>
<dbReference type="InterPro" id="IPR027409">
    <property type="entry name" value="GroEL-like_apical_dom_sf"/>
</dbReference>
<organism evidence="3 4">
    <name type="scientific">Kingdonia uniflora</name>
    <dbReference type="NCBI Taxonomy" id="39325"/>
    <lineage>
        <taxon>Eukaryota</taxon>
        <taxon>Viridiplantae</taxon>
        <taxon>Streptophyta</taxon>
        <taxon>Embryophyta</taxon>
        <taxon>Tracheophyta</taxon>
        <taxon>Spermatophyta</taxon>
        <taxon>Magnoliopsida</taxon>
        <taxon>Ranunculales</taxon>
        <taxon>Circaeasteraceae</taxon>
        <taxon>Kingdonia</taxon>
    </lineage>
</organism>
<dbReference type="Proteomes" id="UP000541444">
    <property type="component" value="Unassembled WGS sequence"/>
</dbReference>
<dbReference type="Gene3D" id="3.30.260.10">
    <property type="entry name" value="TCP-1-like chaperonin intermediate domain"/>
    <property type="match status" value="1"/>
</dbReference>
<comment type="similarity">
    <text evidence="1">Belongs to the chaperonin (HSP60) family.</text>
</comment>
<evidence type="ECO:0000256" key="1">
    <source>
        <dbReference type="ARBA" id="ARBA00006607"/>
    </source>
</evidence>
<dbReference type="SUPFAM" id="SSF48592">
    <property type="entry name" value="GroEL equatorial domain-like"/>
    <property type="match status" value="1"/>
</dbReference>
<dbReference type="EMBL" id="JACGCM010001398">
    <property type="protein sequence ID" value="KAF6155966.1"/>
    <property type="molecule type" value="Genomic_DNA"/>
</dbReference>
<dbReference type="AlphaFoldDB" id="A0A7J7MM51"/>
<evidence type="ECO:0000313" key="4">
    <source>
        <dbReference type="Proteomes" id="UP000541444"/>
    </source>
</evidence>
<comment type="caution">
    <text evidence="3">The sequence shown here is derived from an EMBL/GenBank/DDBJ whole genome shotgun (WGS) entry which is preliminary data.</text>
</comment>
<dbReference type="GO" id="GO:0042026">
    <property type="term" value="P:protein refolding"/>
    <property type="evidence" value="ECO:0007669"/>
    <property type="project" value="InterPro"/>
</dbReference>
<sequence length="407" mass="46033">MKTSRSVPFLKFNTLRSVCVQLYTGNIRITKSPSDWAGVEQMFPSRALSCKKLANTSLSSFGSISSILFTGRRQNTASQRRCLSKVRAAKEFYFNKDGSTTKKLQIGVNKLGDLVGVTLGPRVKLEDPAENIGAKLVRQAAVNTNDLADDGTTTSVVLAQGLIEEGVKVRVHDVLLRGVSYRLRQLVQTRFKLPEVEDSKQADVGTVSVGNNYEVRQMIVEVMSKIVTLKAPGFRECKSQYLDDITIFSGVTVIREKAGLSWTKLKRRFWAILGRWYLPRKYPQLLAIEVLKMPLIRVSQIQNLIGVTEQNYEKEKLNERIAKLSGGVAVIQTIERLEHKLKEKKLRVENVLNATKLYILDNFIFKFIFQLNLNLRLLTDNNCTKNSGRSRYCQEGFELSTEVDCQK</sequence>